<feature type="transmembrane region" description="Helical" evidence="1">
    <location>
        <begin position="142"/>
        <end position="162"/>
    </location>
</feature>
<keyword evidence="1" id="KW-1133">Transmembrane helix</keyword>
<dbReference type="WBParaSite" id="nRc.2.0.1.t38668-RA">
    <property type="protein sequence ID" value="nRc.2.0.1.t38668-RA"/>
    <property type="gene ID" value="nRc.2.0.1.g38668"/>
</dbReference>
<evidence type="ECO:0000256" key="1">
    <source>
        <dbReference type="SAM" id="Phobius"/>
    </source>
</evidence>
<reference evidence="3" key="1">
    <citation type="submission" date="2022-11" db="UniProtKB">
        <authorList>
            <consortium name="WormBaseParasite"/>
        </authorList>
    </citation>
    <scope>IDENTIFICATION</scope>
</reference>
<accession>A0A915KKV8</accession>
<keyword evidence="1" id="KW-0812">Transmembrane</keyword>
<evidence type="ECO:0000313" key="2">
    <source>
        <dbReference type="Proteomes" id="UP000887565"/>
    </source>
</evidence>
<feature type="transmembrane region" description="Helical" evidence="1">
    <location>
        <begin position="76"/>
        <end position="99"/>
    </location>
</feature>
<feature type="transmembrane region" description="Helical" evidence="1">
    <location>
        <begin position="40"/>
        <end position="64"/>
    </location>
</feature>
<protein>
    <submittedName>
        <fullName evidence="3">Uncharacterized protein</fullName>
    </submittedName>
</protein>
<dbReference type="AlphaFoldDB" id="A0A915KKV8"/>
<keyword evidence="1" id="KW-0472">Membrane</keyword>
<dbReference type="Proteomes" id="UP000887565">
    <property type="component" value="Unplaced"/>
</dbReference>
<sequence>MHSVTATYIISYVHAFVYLSLFVYQLIVAINVSIEIFGAVVYIPCILTSVFVLGSIGSTILTTIAIPKKEYDWLDYLSYFIYASILYSTYLWVFTILPFEKEYEWLDFMRVQLESKPRLVTGMLEQNSTWQDFQSDSMSLRTGFFCFLYSGLLIFGYSSILFGKLQLLQACYPSRRLKTYRSEAVCIKASTYEWFFYLKVRDECSSIDPSPLI</sequence>
<organism evidence="2 3">
    <name type="scientific">Romanomermis culicivorax</name>
    <name type="common">Nematode worm</name>
    <dbReference type="NCBI Taxonomy" id="13658"/>
    <lineage>
        <taxon>Eukaryota</taxon>
        <taxon>Metazoa</taxon>
        <taxon>Ecdysozoa</taxon>
        <taxon>Nematoda</taxon>
        <taxon>Enoplea</taxon>
        <taxon>Dorylaimia</taxon>
        <taxon>Mermithida</taxon>
        <taxon>Mermithoidea</taxon>
        <taxon>Mermithidae</taxon>
        <taxon>Romanomermis</taxon>
    </lineage>
</organism>
<keyword evidence="2" id="KW-1185">Reference proteome</keyword>
<proteinExistence type="predicted"/>
<feature type="transmembrane region" description="Helical" evidence="1">
    <location>
        <begin position="12"/>
        <end position="34"/>
    </location>
</feature>
<evidence type="ECO:0000313" key="3">
    <source>
        <dbReference type="WBParaSite" id="nRc.2.0.1.t38668-RA"/>
    </source>
</evidence>
<name>A0A915KKV8_ROMCU</name>